<evidence type="ECO:0000256" key="7">
    <source>
        <dbReference type="SAM" id="MobiDB-lite"/>
    </source>
</evidence>
<dbReference type="SMART" id="SM00591">
    <property type="entry name" value="RWD"/>
    <property type="match status" value="1"/>
</dbReference>
<reference evidence="9" key="1">
    <citation type="journal article" date="2021" name="Proc. Natl. Acad. Sci. U.S.A.">
        <title>Three genomes in the algal genus Volvox reveal the fate of a haploid sex-determining region after a transition to homothallism.</title>
        <authorList>
            <person name="Yamamoto K."/>
            <person name="Hamaji T."/>
            <person name="Kawai-Toyooka H."/>
            <person name="Matsuzaki R."/>
            <person name="Takahashi F."/>
            <person name="Nishimura Y."/>
            <person name="Kawachi M."/>
            <person name="Noguchi H."/>
            <person name="Minakuchi Y."/>
            <person name="Umen J.G."/>
            <person name="Toyoda A."/>
            <person name="Nozaki H."/>
        </authorList>
    </citation>
    <scope>NUCLEOTIDE SEQUENCE</scope>
    <source>
        <strain evidence="9">NIES-3786</strain>
    </source>
</reference>
<evidence type="ECO:0000256" key="6">
    <source>
        <dbReference type="ARBA" id="ARBA00023016"/>
    </source>
</evidence>
<dbReference type="InterPro" id="IPR006575">
    <property type="entry name" value="RWD_dom"/>
</dbReference>
<feature type="region of interest" description="Disordered" evidence="7">
    <location>
        <begin position="306"/>
        <end position="340"/>
    </location>
</feature>
<feature type="domain" description="RWD" evidence="8">
    <location>
        <begin position="15"/>
        <end position="113"/>
    </location>
</feature>
<dbReference type="OrthoDB" id="69641at2759"/>
<keyword evidence="5" id="KW-0810">Translation regulation</keyword>
<dbReference type="Gene3D" id="3.10.110.10">
    <property type="entry name" value="Ubiquitin Conjugating Enzyme"/>
    <property type="match status" value="1"/>
</dbReference>
<dbReference type="EMBL" id="BNCP01000002">
    <property type="protein sequence ID" value="GIL71205.1"/>
    <property type="molecule type" value="Genomic_DNA"/>
</dbReference>
<comment type="subcellular location">
    <subcellularLocation>
        <location evidence="1">Cytoplasm</location>
    </subcellularLocation>
</comment>
<gene>
    <name evidence="9" type="ORF">Vretifemale_1804</name>
</gene>
<dbReference type="Gene3D" id="3.30.230.30">
    <property type="entry name" value="Impact, N-terminal domain"/>
    <property type="match status" value="1"/>
</dbReference>
<dbReference type="PANTHER" id="PTHR16301">
    <property type="entry name" value="IMPACT-RELATED"/>
    <property type="match status" value="1"/>
</dbReference>
<dbReference type="GO" id="GO:0005737">
    <property type="term" value="C:cytoplasm"/>
    <property type="evidence" value="ECO:0007669"/>
    <property type="project" value="UniProtKB-SubCell"/>
</dbReference>
<dbReference type="PROSITE" id="PS50908">
    <property type="entry name" value="RWD"/>
    <property type="match status" value="1"/>
</dbReference>
<name>A0A8J4C183_9CHLO</name>
<comment type="similarity">
    <text evidence="2">Belongs to the IMPACT family.</text>
</comment>
<keyword evidence="4" id="KW-0678">Repressor</keyword>
<dbReference type="AlphaFoldDB" id="A0A8J4C183"/>
<dbReference type="InterPro" id="IPR036956">
    <property type="entry name" value="Impact_N_sf"/>
</dbReference>
<proteinExistence type="inferred from homology"/>
<evidence type="ECO:0000259" key="8">
    <source>
        <dbReference type="PROSITE" id="PS50908"/>
    </source>
</evidence>
<dbReference type="InterPro" id="IPR001498">
    <property type="entry name" value="Impact_N"/>
</dbReference>
<dbReference type="Pfam" id="PF01205">
    <property type="entry name" value="Impact_N"/>
    <property type="match status" value="1"/>
</dbReference>
<evidence type="ECO:0000256" key="2">
    <source>
        <dbReference type="ARBA" id="ARBA00007665"/>
    </source>
</evidence>
<dbReference type="InterPro" id="IPR020568">
    <property type="entry name" value="Ribosomal_Su5_D2-typ_SF"/>
</dbReference>
<dbReference type="Proteomes" id="UP000747110">
    <property type="component" value="Unassembled WGS sequence"/>
</dbReference>
<dbReference type="GO" id="GO:0140469">
    <property type="term" value="P:GCN2-mediated signaling"/>
    <property type="evidence" value="ECO:0007669"/>
    <property type="project" value="TreeGrafter"/>
</dbReference>
<feature type="region of interest" description="Disordered" evidence="7">
    <location>
        <begin position="125"/>
        <end position="158"/>
    </location>
</feature>
<comment type="caution">
    <text evidence="9">The sequence shown here is derived from an EMBL/GenBank/DDBJ whole genome shotgun (WGS) entry which is preliminary data.</text>
</comment>
<dbReference type="InterPro" id="IPR023582">
    <property type="entry name" value="Impact"/>
</dbReference>
<evidence type="ECO:0000256" key="1">
    <source>
        <dbReference type="ARBA" id="ARBA00004496"/>
    </source>
</evidence>
<evidence type="ECO:0000313" key="9">
    <source>
        <dbReference type="EMBL" id="GIL71205.1"/>
    </source>
</evidence>
<dbReference type="SUPFAM" id="SSF54211">
    <property type="entry name" value="Ribosomal protein S5 domain 2-like"/>
    <property type="match status" value="1"/>
</dbReference>
<evidence type="ECO:0000256" key="3">
    <source>
        <dbReference type="ARBA" id="ARBA00022490"/>
    </source>
</evidence>
<evidence type="ECO:0000313" key="10">
    <source>
        <dbReference type="Proteomes" id="UP000747110"/>
    </source>
</evidence>
<dbReference type="InterPro" id="IPR016135">
    <property type="entry name" value="UBQ-conjugating_enzyme/RWD"/>
</dbReference>
<evidence type="ECO:0000256" key="5">
    <source>
        <dbReference type="ARBA" id="ARBA00022845"/>
    </source>
</evidence>
<keyword evidence="10" id="KW-1185">Reference proteome</keyword>
<dbReference type="CDD" id="cd23821">
    <property type="entry name" value="RWD_IMPACT"/>
    <property type="match status" value="1"/>
</dbReference>
<dbReference type="InterPro" id="IPR020569">
    <property type="entry name" value="UPF0029_Impact_CS"/>
</dbReference>
<keyword evidence="6" id="KW-0346">Stress response</keyword>
<dbReference type="GO" id="GO:0006446">
    <property type="term" value="P:regulation of translational initiation"/>
    <property type="evidence" value="ECO:0007669"/>
    <property type="project" value="TreeGrafter"/>
</dbReference>
<dbReference type="PROSITE" id="PS00910">
    <property type="entry name" value="UPF0029"/>
    <property type="match status" value="1"/>
</dbReference>
<sequence>MADSTDAADAAARDEELCALEAIFGESVNASREDSFVEVCIPHPQGGNQEVVLRVSLPSDYPSSSCPVAVLYGSHLSDDVLAWAVKQLEKLFTPGDVVLYIWVEWLREQEILWAVPSAPSQQWLNSRQQQQQLEEEGAEGEGATHGSSRRAATVKGAQEPAREAEAMELLRAMRVTSGEPYVEKKSTFQAHVAPVDSFEEVAAVMDALLSISKIRAATHNIMAYRIHSVGASGCGGTFLQDYDDDGENAAGARLLHLLQAADVRNVVVVVSRWFGGVLLGPARFTVINNTARVLLEQMGLVSGAAKGAGGPGVISGQGGKRSGGKGQAPAASASGKRAGR</sequence>
<organism evidence="9 10">
    <name type="scientific">Volvox reticuliferus</name>
    <dbReference type="NCBI Taxonomy" id="1737510"/>
    <lineage>
        <taxon>Eukaryota</taxon>
        <taxon>Viridiplantae</taxon>
        <taxon>Chlorophyta</taxon>
        <taxon>core chlorophytes</taxon>
        <taxon>Chlorophyceae</taxon>
        <taxon>CS clade</taxon>
        <taxon>Chlamydomonadales</taxon>
        <taxon>Volvocaceae</taxon>
        <taxon>Volvox</taxon>
    </lineage>
</organism>
<accession>A0A8J4C183</accession>
<dbReference type="PANTHER" id="PTHR16301:SF25">
    <property type="entry name" value="PROTEIN IMPACT"/>
    <property type="match status" value="1"/>
</dbReference>
<feature type="compositionally biased region" description="Gly residues" evidence="7">
    <location>
        <begin position="306"/>
        <end position="326"/>
    </location>
</feature>
<protein>
    <recommendedName>
        <fullName evidence="8">RWD domain-containing protein</fullName>
    </recommendedName>
</protein>
<keyword evidence="3" id="KW-0963">Cytoplasm</keyword>
<dbReference type="SUPFAM" id="SSF54495">
    <property type="entry name" value="UBC-like"/>
    <property type="match status" value="1"/>
</dbReference>
<evidence type="ECO:0000256" key="4">
    <source>
        <dbReference type="ARBA" id="ARBA00022491"/>
    </source>
</evidence>
<dbReference type="Pfam" id="PF05773">
    <property type="entry name" value="RWD"/>
    <property type="match status" value="1"/>
</dbReference>